<keyword evidence="3" id="KW-1185">Reference proteome</keyword>
<feature type="region of interest" description="Disordered" evidence="1">
    <location>
        <begin position="1"/>
        <end position="22"/>
    </location>
</feature>
<name>A0A8J5K637_HOMAM</name>
<dbReference type="AlphaFoldDB" id="A0A8J5K637"/>
<evidence type="ECO:0000313" key="3">
    <source>
        <dbReference type="Proteomes" id="UP000747542"/>
    </source>
</evidence>
<protein>
    <submittedName>
        <fullName evidence="2">Uncharacterized protein</fullName>
    </submittedName>
</protein>
<dbReference type="EMBL" id="JAHLQT010020073">
    <property type="protein sequence ID" value="KAG7168446.1"/>
    <property type="molecule type" value="Genomic_DNA"/>
</dbReference>
<accession>A0A8J5K637</accession>
<evidence type="ECO:0000256" key="1">
    <source>
        <dbReference type="SAM" id="MobiDB-lite"/>
    </source>
</evidence>
<sequence length="99" mass="11105">MHPMWAKPRHKKQANPQWFQRRAVGGNPRDICVDRAPSGDYVLGIIGEDPSGQKPVVKLSIIPTVKHGPDRMLHHTQHPSSHCVRERTTVQSQGVCTIL</sequence>
<proteinExistence type="predicted"/>
<dbReference type="Proteomes" id="UP000747542">
    <property type="component" value="Unassembled WGS sequence"/>
</dbReference>
<gene>
    <name evidence="2" type="ORF">Hamer_G002498</name>
</gene>
<evidence type="ECO:0000313" key="2">
    <source>
        <dbReference type="EMBL" id="KAG7168446.1"/>
    </source>
</evidence>
<organism evidence="2 3">
    <name type="scientific">Homarus americanus</name>
    <name type="common">American lobster</name>
    <dbReference type="NCBI Taxonomy" id="6706"/>
    <lineage>
        <taxon>Eukaryota</taxon>
        <taxon>Metazoa</taxon>
        <taxon>Ecdysozoa</taxon>
        <taxon>Arthropoda</taxon>
        <taxon>Crustacea</taxon>
        <taxon>Multicrustacea</taxon>
        <taxon>Malacostraca</taxon>
        <taxon>Eumalacostraca</taxon>
        <taxon>Eucarida</taxon>
        <taxon>Decapoda</taxon>
        <taxon>Pleocyemata</taxon>
        <taxon>Astacidea</taxon>
        <taxon>Nephropoidea</taxon>
        <taxon>Nephropidae</taxon>
        <taxon>Homarus</taxon>
    </lineage>
</organism>
<reference evidence="2" key="1">
    <citation type="journal article" date="2021" name="Sci. Adv.">
        <title>The American lobster genome reveals insights on longevity, neural, and immune adaptations.</title>
        <authorList>
            <person name="Polinski J.M."/>
            <person name="Zimin A.V."/>
            <person name="Clark K.F."/>
            <person name="Kohn A.B."/>
            <person name="Sadowski N."/>
            <person name="Timp W."/>
            <person name="Ptitsyn A."/>
            <person name="Khanna P."/>
            <person name="Romanova D.Y."/>
            <person name="Williams P."/>
            <person name="Greenwood S.J."/>
            <person name="Moroz L.L."/>
            <person name="Walt D.R."/>
            <person name="Bodnar A.G."/>
        </authorList>
    </citation>
    <scope>NUCLEOTIDE SEQUENCE</scope>
    <source>
        <strain evidence="2">GMGI-L3</strain>
    </source>
</reference>
<comment type="caution">
    <text evidence="2">The sequence shown here is derived from an EMBL/GenBank/DDBJ whole genome shotgun (WGS) entry which is preliminary data.</text>
</comment>